<dbReference type="InterPro" id="IPR017871">
    <property type="entry name" value="ABC_transporter-like_CS"/>
</dbReference>
<dbReference type="Proteomes" id="UP000663992">
    <property type="component" value="Unassembled WGS sequence"/>
</dbReference>
<feature type="transmembrane region" description="Helical" evidence="7">
    <location>
        <begin position="108"/>
        <end position="135"/>
    </location>
</feature>
<sequence length="509" mass="56119">MKSNLLATLLAAVHVSAGLILLIFSSWFIAACAIAAPGFNYMLPAVVIRALALIRIASGYGQMWLGHKQLLTRLAVTRLALFQRLQDSRLPQQDASTEALVQHTEAVAALWVAWIGQHTGVIVMMLISQLTLLWLLPTMAVYGWALLIGGALSFGWVCIKALRDSEELLKQKQAFRQYSNGQLTSCSLWHLQTNLTLPDASLMWQAQQAVQARGDNAVRRLHLLSLVLLTTILLQVPQALFGHATILIPVMLLLSARDWLASPLRSQPALADCLNGKSQLTNLAIHKLTRQVLDIPLTELHIRRLKVDSRPLPPVNLSMKQGQLLLLQGSSGSGKTSLLQAIYGFIPYQGERVVNNQVLSQGLVDSWYFAEQQPTCLAGSLRDNLQIARPDATDTALRDALQKANLSHLERALDEWLGDTGRRLSGGELKRLNLARAWLSDAPLWCLDEPFEGLDSHQQKLMADSINLAATDRIVILASHLRPSNLNISHKLDIDKLAEVNTCATHQVG</sequence>
<evidence type="ECO:0000256" key="5">
    <source>
        <dbReference type="ARBA" id="ARBA00022989"/>
    </source>
</evidence>
<evidence type="ECO:0000256" key="2">
    <source>
        <dbReference type="ARBA" id="ARBA00022692"/>
    </source>
</evidence>
<dbReference type="PANTHER" id="PTHR24221">
    <property type="entry name" value="ATP-BINDING CASSETTE SUB-FAMILY B"/>
    <property type="match status" value="1"/>
</dbReference>
<protein>
    <submittedName>
        <fullName evidence="9">ATP-binding cassette domain-containing protein</fullName>
    </submittedName>
</protein>
<gene>
    <name evidence="9" type="ORF">J0A65_16010</name>
</gene>
<evidence type="ECO:0000259" key="8">
    <source>
        <dbReference type="PROSITE" id="PS50893"/>
    </source>
</evidence>
<evidence type="ECO:0000256" key="7">
    <source>
        <dbReference type="SAM" id="Phobius"/>
    </source>
</evidence>
<reference evidence="9 10" key="1">
    <citation type="submission" date="2021-03" db="EMBL/GenBank/DDBJ databases">
        <title>novel species isolated from a fishpond in China.</title>
        <authorList>
            <person name="Lu H."/>
            <person name="Cai Z."/>
        </authorList>
    </citation>
    <scope>NUCLEOTIDE SEQUENCE [LARGE SCALE GENOMIC DNA]</scope>
    <source>
        <strain evidence="9 10">Y57</strain>
    </source>
</reference>
<evidence type="ECO:0000256" key="6">
    <source>
        <dbReference type="ARBA" id="ARBA00023136"/>
    </source>
</evidence>
<comment type="subcellular location">
    <subcellularLocation>
        <location evidence="1">Cell membrane</location>
        <topology evidence="1">Multi-pass membrane protein</topology>
    </subcellularLocation>
</comment>
<keyword evidence="2 7" id="KW-0812">Transmembrane</keyword>
<keyword evidence="3" id="KW-0547">Nucleotide-binding</keyword>
<dbReference type="SUPFAM" id="SSF52540">
    <property type="entry name" value="P-loop containing nucleoside triphosphate hydrolases"/>
    <property type="match status" value="1"/>
</dbReference>
<dbReference type="InterPro" id="IPR003439">
    <property type="entry name" value="ABC_transporter-like_ATP-bd"/>
</dbReference>
<dbReference type="GO" id="GO:0005524">
    <property type="term" value="F:ATP binding"/>
    <property type="evidence" value="ECO:0007669"/>
    <property type="project" value="UniProtKB-KW"/>
</dbReference>
<evidence type="ECO:0000313" key="9">
    <source>
        <dbReference type="EMBL" id="MBN7821379.1"/>
    </source>
</evidence>
<organism evidence="9 10">
    <name type="scientific">Bowmanella yangjiangensis</name>
    <dbReference type="NCBI Taxonomy" id="2811230"/>
    <lineage>
        <taxon>Bacteria</taxon>
        <taxon>Pseudomonadati</taxon>
        <taxon>Pseudomonadota</taxon>
        <taxon>Gammaproteobacteria</taxon>
        <taxon>Alteromonadales</taxon>
        <taxon>Alteromonadaceae</taxon>
        <taxon>Bowmanella</taxon>
    </lineage>
</organism>
<evidence type="ECO:0000256" key="3">
    <source>
        <dbReference type="ARBA" id="ARBA00022741"/>
    </source>
</evidence>
<accession>A0ABS3D0H6</accession>
<feature type="transmembrane region" description="Helical" evidence="7">
    <location>
        <begin position="141"/>
        <end position="162"/>
    </location>
</feature>
<name>A0ABS3D0H6_9ALTE</name>
<dbReference type="InterPro" id="IPR039421">
    <property type="entry name" value="Type_1_exporter"/>
</dbReference>
<dbReference type="PROSITE" id="PS51257">
    <property type="entry name" value="PROKAR_LIPOPROTEIN"/>
    <property type="match status" value="1"/>
</dbReference>
<evidence type="ECO:0000256" key="4">
    <source>
        <dbReference type="ARBA" id="ARBA00022840"/>
    </source>
</evidence>
<evidence type="ECO:0000313" key="10">
    <source>
        <dbReference type="Proteomes" id="UP000663992"/>
    </source>
</evidence>
<dbReference type="SMART" id="SM00382">
    <property type="entry name" value="AAA"/>
    <property type="match status" value="1"/>
</dbReference>
<dbReference type="PANTHER" id="PTHR24221:SF590">
    <property type="entry name" value="COMPONENT LINKED WITH THE ASSEMBLY OF CYTOCHROME' TRANSPORT TRANSMEMBRANE ATP-BINDING PROTEIN ABC TRANSPORTER CYDD-RELATED"/>
    <property type="match status" value="1"/>
</dbReference>
<dbReference type="SUPFAM" id="SSF90123">
    <property type="entry name" value="ABC transporter transmembrane region"/>
    <property type="match status" value="1"/>
</dbReference>
<keyword evidence="10" id="KW-1185">Reference proteome</keyword>
<keyword evidence="4 9" id="KW-0067">ATP-binding</keyword>
<keyword evidence="6 7" id="KW-0472">Membrane</keyword>
<evidence type="ECO:0000256" key="1">
    <source>
        <dbReference type="ARBA" id="ARBA00004651"/>
    </source>
</evidence>
<feature type="domain" description="ABC transporter" evidence="8">
    <location>
        <begin position="295"/>
        <end position="508"/>
    </location>
</feature>
<dbReference type="Gene3D" id="3.40.50.300">
    <property type="entry name" value="P-loop containing nucleotide triphosphate hydrolases"/>
    <property type="match status" value="1"/>
</dbReference>
<dbReference type="InterPro" id="IPR003593">
    <property type="entry name" value="AAA+_ATPase"/>
</dbReference>
<dbReference type="PROSITE" id="PS50893">
    <property type="entry name" value="ABC_TRANSPORTER_2"/>
    <property type="match status" value="1"/>
</dbReference>
<proteinExistence type="predicted"/>
<keyword evidence="5 7" id="KW-1133">Transmembrane helix</keyword>
<dbReference type="RefSeq" id="WP_206595335.1">
    <property type="nucleotide sequence ID" value="NZ_JAFKCS010000018.1"/>
</dbReference>
<dbReference type="InterPro" id="IPR027417">
    <property type="entry name" value="P-loop_NTPase"/>
</dbReference>
<dbReference type="InterPro" id="IPR036640">
    <property type="entry name" value="ABC1_TM_sf"/>
</dbReference>
<dbReference type="Pfam" id="PF00005">
    <property type="entry name" value="ABC_tran"/>
    <property type="match status" value="1"/>
</dbReference>
<dbReference type="PROSITE" id="PS00211">
    <property type="entry name" value="ABC_TRANSPORTER_1"/>
    <property type="match status" value="1"/>
</dbReference>
<comment type="caution">
    <text evidence="9">The sequence shown here is derived from an EMBL/GenBank/DDBJ whole genome shotgun (WGS) entry which is preliminary data.</text>
</comment>
<feature type="transmembrane region" description="Helical" evidence="7">
    <location>
        <begin position="217"/>
        <end position="234"/>
    </location>
</feature>
<dbReference type="EMBL" id="JAFKCS010000018">
    <property type="protein sequence ID" value="MBN7821379.1"/>
    <property type="molecule type" value="Genomic_DNA"/>
</dbReference>